<reference evidence="1" key="1">
    <citation type="submission" date="2019-10" db="EMBL/GenBank/DDBJ databases">
        <title>Draft genome sequece of Microseira wollei NIES-4236.</title>
        <authorList>
            <person name="Yamaguchi H."/>
            <person name="Suzuki S."/>
            <person name="Kawachi M."/>
        </authorList>
    </citation>
    <scope>NUCLEOTIDE SEQUENCE</scope>
    <source>
        <strain evidence="1">NIES-4236</strain>
    </source>
</reference>
<protein>
    <submittedName>
        <fullName evidence="1">Uncharacterized protein</fullName>
    </submittedName>
</protein>
<dbReference type="EMBL" id="BLAY01000011">
    <property type="protein sequence ID" value="GET36323.1"/>
    <property type="molecule type" value="Genomic_DNA"/>
</dbReference>
<proteinExistence type="predicted"/>
<sequence>MYRTSAEMFDFSCRLIIRALKKQNKTLVESYRKTLSALAGFDYTTEIFTTVLMELSETDSQTLEWTLNNFYDLETHLDLLEEVKDLICLTLSAQGFIPGEDFSADWTGKILVKESAYTCLEESLPPPYRSLLPKVVQLTDN</sequence>
<dbReference type="RefSeq" id="WP_226575702.1">
    <property type="nucleotide sequence ID" value="NZ_BLAY01000011.1"/>
</dbReference>
<comment type="caution">
    <text evidence="1">The sequence shown here is derived from an EMBL/GenBank/DDBJ whole genome shotgun (WGS) entry which is preliminary data.</text>
</comment>
<organism evidence="1 2">
    <name type="scientific">Microseira wollei NIES-4236</name>
    <dbReference type="NCBI Taxonomy" id="2530354"/>
    <lineage>
        <taxon>Bacteria</taxon>
        <taxon>Bacillati</taxon>
        <taxon>Cyanobacteriota</taxon>
        <taxon>Cyanophyceae</taxon>
        <taxon>Oscillatoriophycideae</taxon>
        <taxon>Aerosakkonematales</taxon>
        <taxon>Aerosakkonemataceae</taxon>
        <taxon>Microseira</taxon>
    </lineage>
</organism>
<accession>A0AAV3X2C1</accession>
<evidence type="ECO:0000313" key="2">
    <source>
        <dbReference type="Proteomes" id="UP001050975"/>
    </source>
</evidence>
<keyword evidence="2" id="KW-1185">Reference proteome</keyword>
<dbReference type="AlphaFoldDB" id="A0AAV3X2C1"/>
<gene>
    <name evidence="1" type="ORF">MiSe_10710</name>
</gene>
<dbReference type="Proteomes" id="UP001050975">
    <property type="component" value="Unassembled WGS sequence"/>
</dbReference>
<name>A0AAV3X2C1_9CYAN</name>
<evidence type="ECO:0000313" key="1">
    <source>
        <dbReference type="EMBL" id="GET36323.1"/>
    </source>
</evidence>